<feature type="non-terminal residue" evidence="2">
    <location>
        <position position="94"/>
    </location>
</feature>
<keyword evidence="1" id="KW-0812">Transmembrane</keyword>
<evidence type="ECO:0000313" key="2">
    <source>
        <dbReference type="EMBL" id="KAE8164950.1"/>
    </source>
</evidence>
<name>A0A5N6V2R9_ASPTM</name>
<reference evidence="2 3" key="1">
    <citation type="submission" date="2019-04" db="EMBL/GenBank/DDBJ databases">
        <title>Friends and foes A comparative genomics study of 23 Aspergillus species from section Flavi.</title>
        <authorList>
            <consortium name="DOE Joint Genome Institute"/>
            <person name="Kjaerbolling I."/>
            <person name="Vesth T."/>
            <person name="Frisvad J.C."/>
            <person name="Nybo J.L."/>
            <person name="Theobald S."/>
            <person name="Kildgaard S."/>
            <person name="Isbrandt T."/>
            <person name="Kuo A."/>
            <person name="Sato A."/>
            <person name="Lyhne E.K."/>
            <person name="Kogle M.E."/>
            <person name="Wiebenga A."/>
            <person name="Kun R.S."/>
            <person name="Lubbers R.J."/>
            <person name="Makela M.R."/>
            <person name="Barry K."/>
            <person name="Chovatia M."/>
            <person name="Clum A."/>
            <person name="Daum C."/>
            <person name="Haridas S."/>
            <person name="He G."/>
            <person name="LaButti K."/>
            <person name="Lipzen A."/>
            <person name="Mondo S."/>
            <person name="Riley R."/>
            <person name="Salamov A."/>
            <person name="Simmons B.A."/>
            <person name="Magnuson J.K."/>
            <person name="Henrissat B."/>
            <person name="Mortensen U.H."/>
            <person name="Larsen T.O."/>
            <person name="Devries R.P."/>
            <person name="Grigoriev I.V."/>
            <person name="Machida M."/>
            <person name="Baker S.E."/>
            <person name="Andersen M.R."/>
        </authorList>
    </citation>
    <scope>NUCLEOTIDE SEQUENCE [LARGE SCALE GENOMIC DNA]</scope>
    <source>
        <strain evidence="2 3">CBS 117626</strain>
    </source>
</reference>
<dbReference type="Proteomes" id="UP000326950">
    <property type="component" value="Unassembled WGS sequence"/>
</dbReference>
<keyword evidence="3" id="KW-1185">Reference proteome</keyword>
<dbReference type="EMBL" id="ML738604">
    <property type="protein sequence ID" value="KAE8164950.1"/>
    <property type="molecule type" value="Genomic_DNA"/>
</dbReference>
<proteinExistence type="predicted"/>
<sequence>MTDHDPLLYPRHYPLTRQTNRFCNTKIHLACTITSVSDSCRYGGRRIYLSSWSPPLEGRSCAFLRGGYVVYCLAASFLVHPFLLLPLKRMGLGI</sequence>
<evidence type="ECO:0000256" key="1">
    <source>
        <dbReference type="SAM" id="Phobius"/>
    </source>
</evidence>
<accession>A0A5N6V2R9</accession>
<gene>
    <name evidence="2" type="ORF">BDV40DRAFT_259557</name>
</gene>
<keyword evidence="1" id="KW-0472">Membrane</keyword>
<feature type="transmembrane region" description="Helical" evidence="1">
    <location>
        <begin position="68"/>
        <end position="87"/>
    </location>
</feature>
<evidence type="ECO:0000313" key="3">
    <source>
        <dbReference type="Proteomes" id="UP000326950"/>
    </source>
</evidence>
<organism evidence="2 3">
    <name type="scientific">Aspergillus tamarii</name>
    <dbReference type="NCBI Taxonomy" id="41984"/>
    <lineage>
        <taxon>Eukaryota</taxon>
        <taxon>Fungi</taxon>
        <taxon>Dikarya</taxon>
        <taxon>Ascomycota</taxon>
        <taxon>Pezizomycotina</taxon>
        <taxon>Eurotiomycetes</taxon>
        <taxon>Eurotiomycetidae</taxon>
        <taxon>Eurotiales</taxon>
        <taxon>Aspergillaceae</taxon>
        <taxon>Aspergillus</taxon>
        <taxon>Aspergillus subgen. Circumdati</taxon>
    </lineage>
</organism>
<dbReference type="AlphaFoldDB" id="A0A5N6V2R9"/>
<keyword evidence="1" id="KW-1133">Transmembrane helix</keyword>
<protein>
    <submittedName>
        <fullName evidence="2">Uncharacterized protein</fullName>
    </submittedName>
</protein>